<dbReference type="Pfam" id="PF00248">
    <property type="entry name" value="Aldo_ket_red"/>
    <property type="match status" value="1"/>
</dbReference>
<dbReference type="Proteomes" id="UP000466332">
    <property type="component" value="Unassembled WGS sequence"/>
</dbReference>
<dbReference type="RefSeq" id="WP_161045317.1">
    <property type="nucleotide sequence ID" value="NZ_WWCS01000007.1"/>
</dbReference>
<dbReference type="InterPro" id="IPR036812">
    <property type="entry name" value="NAD(P)_OxRdtase_dom_sf"/>
</dbReference>
<evidence type="ECO:0000313" key="3">
    <source>
        <dbReference type="Proteomes" id="UP000466332"/>
    </source>
</evidence>
<dbReference type="EMBL" id="WWCS01000007">
    <property type="protein sequence ID" value="MYN40250.1"/>
    <property type="molecule type" value="Genomic_DNA"/>
</dbReference>
<dbReference type="CDD" id="cd19138">
    <property type="entry name" value="AKR_YeaE"/>
    <property type="match status" value="1"/>
</dbReference>
<dbReference type="Gene3D" id="3.20.20.100">
    <property type="entry name" value="NADP-dependent oxidoreductase domain"/>
    <property type="match status" value="1"/>
</dbReference>
<gene>
    <name evidence="2" type="ORF">GTP55_12775</name>
</gene>
<dbReference type="SUPFAM" id="SSF51430">
    <property type="entry name" value="NAD(P)-linked oxidoreductase"/>
    <property type="match status" value="1"/>
</dbReference>
<feature type="domain" description="NADP-dependent oxidoreductase" evidence="1">
    <location>
        <begin position="14"/>
        <end position="265"/>
    </location>
</feature>
<reference evidence="2 3" key="1">
    <citation type="submission" date="2019-12" db="EMBL/GenBank/DDBJ databases">
        <title>Novel species isolated from a subtropical stream in China.</title>
        <authorList>
            <person name="Lu H."/>
        </authorList>
    </citation>
    <scope>NUCLEOTIDE SEQUENCE [LARGE SCALE GENOMIC DNA]</scope>
    <source>
        <strain evidence="2 3">FT109W</strain>
    </source>
</reference>
<name>A0ABW9WJH1_9BURK</name>
<proteinExistence type="predicted"/>
<organism evidence="2 3">
    <name type="scientific">Duganella margarita</name>
    <dbReference type="NCBI Taxonomy" id="2692170"/>
    <lineage>
        <taxon>Bacteria</taxon>
        <taxon>Pseudomonadati</taxon>
        <taxon>Pseudomonadota</taxon>
        <taxon>Betaproteobacteria</taxon>
        <taxon>Burkholderiales</taxon>
        <taxon>Oxalobacteraceae</taxon>
        <taxon>Telluria group</taxon>
        <taxon>Duganella</taxon>
    </lineage>
</organism>
<sequence>MKTLKMAGREVPALGQGTWNMGEQAARRQDEVRALQLGLDLGMTLIDTAEMYGEGGAEEVVGEAIAGRRDDAYIVSKVYPHNASFDGVQEACERSLRRLKVDTIDLYLLHWQGHHPLAETFDGFEALKQAGKIKAYGVSNFDLDNLEESLAYGAPATNQVLYNLMKRGIEFDLLPWARQRQLPIMAYSPLETHGPEQAALLGNSGLQAVAGAHGVTPAQIALAWVLHQDGVIAIPKAVDPVHLRANRAAAEIQLSAGDLAALDQAFPPPRRRRALDMR</sequence>
<dbReference type="PANTHER" id="PTHR43638:SF3">
    <property type="entry name" value="ALDEHYDE REDUCTASE"/>
    <property type="match status" value="1"/>
</dbReference>
<comment type="caution">
    <text evidence="2">The sequence shown here is derived from an EMBL/GenBank/DDBJ whole genome shotgun (WGS) entry which is preliminary data.</text>
</comment>
<evidence type="ECO:0000259" key="1">
    <source>
        <dbReference type="Pfam" id="PF00248"/>
    </source>
</evidence>
<dbReference type="PANTHER" id="PTHR43638">
    <property type="entry name" value="OXIDOREDUCTASE, ALDO/KETO REDUCTASE FAMILY PROTEIN"/>
    <property type="match status" value="1"/>
</dbReference>
<accession>A0ABW9WJH1</accession>
<dbReference type="InterPro" id="IPR023210">
    <property type="entry name" value="NADP_OxRdtase_dom"/>
</dbReference>
<evidence type="ECO:0000313" key="2">
    <source>
        <dbReference type="EMBL" id="MYN40250.1"/>
    </source>
</evidence>
<keyword evidence="3" id="KW-1185">Reference proteome</keyword>
<dbReference type="PRINTS" id="PR00069">
    <property type="entry name" value="ALDKETRDTASE"/>
</dbReference>
<dbReference type="PIRSF" id="PIRSF000097">
    <property type="entry name" value="AKR"/>
    <property type="match status" value="1"/>
</dbReference>
<protein>
    <submittedName>
        <fullName evidence="2">Aldo/keto reductase</fullName>
    </submittedName>
</protein>
<dbReference type="InterPro" id="IPR020471">
    <property type="entry name" value="AKR"/>
</dbReference>